<proteinExistence type="predicted"/>
<name>A0A1F7IP67_9BACT</name>
<reference evidence="1 2" key="1">
    <citation type="journal article" date="2016" name="Nat. Commun.">
        <title>Thousands of microbial genomes shed light on interconnected biogeochemical processes in an aquifer system.</title>
        <authorList>
            <person name="Anantharaman K."/>
            <person name="Brown C.T."/>
            <person name="Hug L.A."/>
            <person name="Sharon I."/>
            <person name="Castelle C.J."/>
            <person name="Probst A.J."/>
            <person name="Thomas B.C."/>
            <person name="Singh A."/>
            <person name="Wilkins M.J."/>
            <person name="Karaoz U."/>
            <person name="Brodie E.L."/>
            <person name="Williams K.H."/>
            <person name="Hubbard S.S."/>
            <person name="Banfield J.F."/>
        </authorList>
    </citation>
    <scope>NUCLEOTIDE SEQUENCE [LARGE SCALE GENOMIC DNA]</scope>
</reference>
<evidence type="ECO:0000313" key="2">
    <source>
        <dbReference type="Proteomes" id="UP000178040"/>
    </source>
</evidence>
<accession>A0A1F7IP67</accession>
<dbReference type="AlphaFoldDB" id="A0A1F7IP67"/>
<comment type="caution">
    <text evidence="1">The sequence shown here is derived from an EMBL/GenBank/DDBJ whole genome shotgun (WGS) entry which is preliminary data.</text>
</comment>
<protein>
    <submittedName>
        <fullName evidence="1">Uncharacterized protein</fullName>
    </submittedName>
</protein>
<evidence type="ECO:0000313" key="1">
    <source>
        <dbReference type="EMBL" id="OGK45166.1"/>
    </source>
</evidence>
<dbReference type="EMBL" id="MGAI01000015">
    <property type="protein sequence ID" value="OGK45166.1"/>
    <property type="molecule type" value="Genomic_DNA"/>
</dbReference>
<organism evidence="1 2">
    <name type="scientific">Candidatus Roizmanbacteria bacterium RIFCSPLOWO2_01_FULL_37_16</name>
    <dbReference type="NCBI Taxonomy" id="1802058"/>
    <lineage>
        <taxon>Bacteria</taxon>
        <taxon>Candidatus Roizmaniibacteriota</taxon>
    </lineage>
</organism>
<dbReference type="Proteomes" id="UP000178040">
    <property type="component" value="Unassembled WGS sequence"/>
</dbReference>
<sequence length="110" mass="12822">MWGETSAEFSSRLAREKSIPGSEIKEQILANKILGAYFIVLTTQRGKVIPQVYETALQAREKIRPRTRYLVEQREDIENSGFPWARWSASNQTITFVPVNIYDYRRRQVA</sequence>
<gene>
    <name evidence="1" type="ORF">A3B40_02040</name>
</gene>